<evidence type="ECO:0000256" key="1">
    <source>
        <dbReference type="ARBA" id="ARBA00004251"/>
    </source>
</evidence>
<dbReference type="InterPro" id="IPR032675">
    <property type="entry name" value="LRR_dom_sf"/>
</dbReference>
<evidence type="ECO:0000256" key="11">
    <source>
        <dbReference type="ARBA" id="ARBA00023180"/>
    </source>
</evidence>
<evidence type="ECO:0000256" key="10">
    <source>
        <dbReference type="ARBA" id="ARBA00023170"/>
    </source>
</evidence>
<dbReference type="PANTHER" id="PTHR48063">
    <property type="entry name" value="LRR RECEPTOR-LIKE KINASE"/>
    <property type="match status" value="1"/>
</dbReference>
<dbReference type="InterPro" id="IPR001611">
    <property type="entry name" value="Leu-rich_rpt"/>
</dbReference>
<dbReference type="EMBL" id="JAYMYS010000009">
    <property type="protein sequence ID" value="KAK7380432.1"/>
    <property type="molecule type" value="Genomic_DNA"/>
</dbReference>
<organism evidence="13 14">
    <name type="scientific">Psophocarpus tetragonolobus</name>
    <name type="common">Winged bean</name>
    <name type="synonym">Dolichos tetragonolobus</name>
    <dbReference type="NCBI Taxonomy" id="3891"/>
    <lineage>
        <taxon>Eukaryota</taxon>
        <taxon>Viridiplantae</taxon>
        <taxon>Streptophyta</taxon>
        <taxon>Embryophyta</taxon>
        <taxon>Tracheophyta</taxon>
        <taxon>Spermatophyta</taxon>
        <taxon>Magnoliopsida</taxon>
        <taxon>eudicotyledons</taxon>
        <taxon>Gunneridae</taxon>
        <taxon>Pentapetalae</taxon>
        <taxon>rosids</taxon>
        <taxon>fabids</taxon>
        <taxon>Fabales</taxon>
        <taxon>Fabaceae</taxon>
        <taxon>Papilionoideae</taxon>
        <taxon>50 kb inversion clade</taxon>
        <taxon>NPAAA clade</taxon>
        <taxon>indigoferoid/millettioid clade</taxon>
        <taxon>Phaseoleae</taxon>
        <taxon>Psophocarpus</taxon>
    </lineage>
</organism>
<dbReference type="InterPro" id="IPR003591">
    <property type="entry name" value="Leu-rich_rpt_typical-subtyp"/>
</dbReference>
<dbReference type="SMART" id="SM00369">
    <property type="entry name" value="LRR_TYP"/>
    <property type="match status" value="7"/>
</dbReference>
<dbReference type="InterPro" id="IPR046956">
    <property type="entry name" value="RLP23-like"/>
</dbReference>
<dbReference type="Pfam" id="PF00560">
    <property type="entry name" value="LRR_1"/>
    <property type="match status" value="6"/>
</dbReference>
<keyword evidence="11" id="KW-0325">Glycoprotein</keyword>
<gene>
    <name evidence="13" type="ORF">VNO78_32942</name>
</gene>
<evidence type="ECO:0000256" key="4">
    <source>
        <dbReference type="ARBA" id="ARBA00022614"/>
    </source>
</evidence>
<dbReference type="SUPFAM" id="SSF52058">
    <property type="entry name" value="L domain-like"/>
    <property type="match status" value="1"/>
</dbReference>
<keyword evidence="5 12" id="KW-0812">Transmembrane</keyword>
<dbReference type="PROSITE" id="PS51450">
    <property type="entry name" value="LRR"/>
    <property type="match status" value="1"/>
</dbReference>
<evidence type="ECO:0000256" key="5">
    <source>
        <dbReference type="ARBA" id="ARBA00022692"/>
    </source>
</evidence>
<dbReference type="Proteomes" id="UP001386955">
    <property type="component" value="Unassembled WGS sequence"/>
</dbReference>
<proteinExistence type="inferred from homology"/>
<feature type="transmembrane region" description="Helical" evidence="12">
    <location>
        <begin position="528"/>
        <end position="551"/>
    </location>
</feature>
<keyword evidence="9 12" id="KW-0472">Membrane</keyword>
<comment type="subcellular location">
    <subcellularLocation>
        <location evidence="1">Cell membrane</location>
        <topology evidence="1">Single-pass type I membrane protein</topology>
    </subcellularLocation>
</comment>
<dbReference type="GO" id="GO:0005886">
    <property type="term" value="C:plasma membrane"/>
    <property type="evidence" value="ECO:0007669"/>
    <property type="project" value="UniProtKB-SubCell"/>
</dbReference>
<dbReference type="SUPFAM" id="SSF52047">
    <property type="entry name" value="RNI-like"/>
    <property type="match status" value="1"/>
</dbReference>
<dbReference type="AlphaFoldDB" id="A0AAN9RQD1"/>
<evidence type="ECO:0000256" key="6">
    <source>
        <dbReference type="ARBA" id="ARBA00022729"/>
    </source>
</evidence>
<evidence type="ECO:0000256" key="12">
    <source>
        <dbReference type="SAM" id="Phobius"/>
    </source>
</evidence>
<keyword evidence="14" id="KW-1185">Reference proteome</keyword>
<keyword evidence="8 12" id="KW-1133">Transmembrane helix</keyword>
<keyword evidence="4" id="KW-0433">Leucine-rich repeat</keyword>
<evidence type="ECO:0000256" key="2">
    <source>
        <dbReference type="ARBA" id="ARBA00009592"/>
    </source>
</evidence>
<evidence type="ECO:0000256" key="8">
    <source>
        <dbReference type="ARBA" id="ARBA00022989"/>
    </source>
</evidence>
<accession>A0AAN9RQD1</accession>
<dbReference type="Pfam" id="PF13855">
    <property type="entry name" value="LRR_8"/>
    <property type="match status" value="1"/>
</dbReference>
<dbReference type="FunFam" id="3.80.10.10:FF:000095">
    <property type="entry name" value="LRR receptor-like serine/threonine-protein kinase GSO1"/>
    <property type="match status" value="1"/>
</dbReference>
<evidence type="ECO:0000313" key="14">
    <source>
        <dbReference type="Proteomes" id="UP001386955"/>
    </source>
</evidence>
<evidence type="ECO:0000256" key="7">
    <source>
        <dbReference type="ARBA" id="ARBA00022737"/>
    </source>
</evidence>
<reference evidence="13 14" key="1">
    <citation type="submission" date="2024-01" db="EMBL/GenBank/DDBJ databases">
        <title>The genomes of 5 underutilized Papilionoideae crops provide insights into root nodulation and disease resistanc.</title>
        <authorList>
            <person name="Jiang F."/>
        </authorList>
    </citation>
    <scope>NUCLEOTIDE SEQUENCE [LARGE SCALE GENOMIC DNA]</scope>
    <source>
        <strain evidence="13">DUOXIRENSHENG_FW03</strain>
        <tissue evidence="13">Leaves</tissue>
    </source>
</reference>
<evidence type="ECO:0000313" key="13">
    <source>
        <dbReference type="EMBL" id="KAK7380432.1"/>
    </source>
</evidence>
<dbReference type="PRINTS" id="PR00019">
    <property type="entry name" value="LEURICHRPT"/>
</dbReference>
<comment type="similarity">
    <text evidence="2">Belongs to the RLP family.</text>
</comment>
<dbReference type="FunFam" id="3.80.10.10:FF:000111">
    <property type="entry name" value="LRR receptor-like serine/threonine-protein kinase ERECTA"/>
    <property type="match status" value="1"/>
</dbReference>
<keyword evidence="3" id="KW-1003">Cell membrane</keyword>
<name>A0AAN9RQD1_PSOTE</name>
<comment type="caution">
    <text evidence="13">The sequence shown here is derived from an EMBL/GenBank/DDBJ whole genome shotgun (WGS) entry which is preliminary data.</text>
</comment>
<keyword evidence="7" id="KW-0677">Repeat</keyword>
<sequence length="581" mass="64226">MYPFLDSTRHHNTNAFSGNHIPEHIGSFQNLRYLNLSGLDFVGGIPYELGNLSKLEYLDLSGNCFDGTIPSQLGKLTSLKYLDLSDNHYFDGEIPYQLGNLSQLRYLDLEETSLSGTIPYQIGNLSLLRYLDLDQTSLSGAIPFQSGSNFSTSLSILDLSDNMLTSSTFQLFNLHSLDLSENLLEAPIPDEFGKVMNSLEVLFLDSNTLHSEIPAFLGNICTLQELHMDNSGLCGEISTFTQNSSWCNRHVFQILSLPNNRITGVLPDLSIFTSLRFLDLSNNQLTGEIPKSIGLLCELQYLHLDGNYLEGDIIGSHLTNLSKLEDLHFSDNSLSLKFGTTWLPPFQIFNLGLASCNLGSSFPSWLQTQLNGSDAGIDDFECVLLNPENLVKSIDLSSNDLTGEVPKEVGYLRGLVSLNLSRNNLNGEIPPGIGNLNSLDFLDLSRNHLSGKIPSTLSKIDGLGKLDLSNNDLSGKIPWEGHLQTFDASSFEENADLCGEPLNKSCPGDDIMLKPQRPTGDDSVFYEALYMSMGLGFFAGFWGLLGSLLLWQPWRIAYVRFLNRLTDNTFVMIGVNIGKVP</sequence>
<evidence type="ECO:0000256" key="9">
    <source>
        <dbReference type="ARBA" id="ARBA00023136"/>
    </source>
</evidence>
<protein>
    <submittedName>
        <fullName evidence="13">Uncharacterized protein</fullName>
    </submittedName>
</protein>
<evidence type="ECO:0000256" key="3">
    <source>
        <dbReference type="ARBA" id="ARBA00022475"/>
    </source>
</evidence>
<dbReference type="Gene3D" id="3.80.10.10">
    <property type="entry name" value="Ribonuclease Inhibitor"/>
    <property type="match status" value="4"/>
</dbReference>
<dbReference type="PANTHER" id="PTHR48063:SF98">
    <property type="entry name" value="LRR RECEPTOR-LIKE SERINE_THREONINE-PROTEIN KINASE FLS2"/>
    <property type="match status" value="1"/>
</dbReference>
<keyword evidence="10" id="KW-0675">Receptor</keyword>
<keyword evidence="6" id="KW-0732">Signal</keyword>